<dbReference type="EMBL" id="CP003273">
    <property type="protein sequence ID" value="AGL00478.1"/>
    <property type="molecule type" value="Genomic_DNA"/>
</dbReference>
<dbReference type="SUPFAM" id="SSF51230">
    <property type="entry name" value="Single hybrid motif"/>
    <property type="match status" value="1"/>
</dbReference>
<dbReference type="AlphaFoldDB" id="R4KBC8"/>
<dbReference type="PANTHER" id="PTHR45266">
    <property type="entry name" value="OXALOACETATE DECARBOXYLASE ALPHA CHAIN"/>
    <property type="match status" value="1"/>
</dbReference>
<dbReference type="HOGENOM" id="CLU_016733_9_1_9"/>
<evidence type="ECO:0000259" key="2">
    <source>
        <dbReference type="PROSITE" id="PS50968"/>
    </source>
</evidence>
<dbReference type="InterPro" id="IPR050709">
    <property type="entry name" value="Biotin_Carboxyl_Carrier/Decarb"/>
</dbReference>
<dbReference type="PANTHER" id="PTHR45266:SF3">
    <property type="entry name" value="OXALOACETATE DECARBOXYLASE ALPHA CHAIN"/>
    <property type="match status" value="1"/>
</dbReference>
<keyword evidence="1" id="KW-0092">Biotin</keyword>
<dbReference type="eggNOG" id="COG4770">
    <property type="taxonomic scope" value="Bacteria"/>
</dbReference>
<accession>R4KBC8</accession>
<dbReference type="KEGG" id="dgi:Desgi_0932"/>
<dbReference type="Gene3D" id="2.40.50.100">
    <property type="match status" value="1"/>
</dbReference>
<evidence type="ECO:0000256" key="1">
    <source>
        <dbReference type="ARBA" id="ARBA00023267"/>
    </source>
</evidence>
<reference evidence="3 4" key="1">
    <citation type="submission" date="2012-01" db="EMBL/GenBank/DDBJ databases">
        <title>Complete sequence of Desulfotomaculum gibsoniae DSM 7213.</title>
        <authorList>
            <consortium name="US DOE Joint Genome Institute"/>
            <person name="Lucas S."/>
            <person name="Han J."/>
            <person name="Lapidus A."/>
            <person name="Cheng J.-F."/>
            <person name="Goodwin L."/>
            <person name="Pitluck S."/>
            <person name="Peters L."/>
            <person name="Ovchinnikova G."/>
            <person name="Teshima H."/>
            <person name="Detter J.C."/>
            <person name="Han C."/>
            <person name="Tapia R."/>
            <person name="Land M."/>
            <person name="Hauser L."/>
            <person name="Kyrpides N."/>
            <person name="Ivanova N."/>
            <person name="Pagani I."/>
            <person name="Parshina S."/>
            <person name="Plugge C."/>
            <person name="Muyzer G."/>
            <person name="Kuever J."/>
            <person name="Ivanova A."/>
            <person name="Nazina T."/>
            <person name="Klenk H.-P."/>
            <person name="Brambilla E."/>
            <person name="Spring S."/>
            <person name="Stams A.F."/>
            <person name="Woyke T."/>
        </authorList>
    </citation>
    <scope>NUCLEOTIDE SEQUENCE [LARGE SCALE GENOMIC DNA]</scope>
    <source>
        <strain evidence="3 4">DSM 7213</strain>
    </source>
</reference>
<feature type="domain" description="Lipoyl-binding" evidence="2">
    <location>
        <begin position="3"/>
        <end position="78"/>
    </location>
</feature>
<name>R4KBC8_9FIRM</name>
<organism evidence="3 4">
    <name type="scientific">Desulfoscipio gibsoniae DSM 7213</name>
    <dbReference type="NCBI Taxonomy" id="767817"/>
    <lineage>
        <taxon>Bacteria</taxon>
        <taxon>Bacillati</taxon>
        <taxon>Bacillota</taxon>
        <taxon>Clostridia</taxon>
        <taxon>Eubacteriales</taxon>
        <taxon>Desulfallaceae</taxon>
        <taxon>Desulfoscipio</taxon>
    </lineage>
</organism>
<dbReference type="STRING" id="767817.Desgi_0932"/>
<proteinExistence type="predicted"/>
<dbReference type="PROSITE" id="PS50968">
    <property type="entry name" value="BIOTINYL_LIPOYL"/>
    <property type="match status" value="1"/>
</dbReference>
<keyword evidence="4" id="KW-1185">Reference proteome</keyword>
<dbReference type="Proteomes" id="UP000013520">
    <property type="component" value="Chromosome"/>
</dbReference>
<evidence type="ECO:0000313" key="3">
    <source>
        <dbReference type="EMBL" id="AGL00478.1"/>
    </source>
</evidence>
<gene>
    <name evidence="3" type="ORF">Desgi_0932</name>
</gene>
<dbReference type="InterPro" id="IPR000089">
    <property type="entry name" value="Biotin_lipoyl"/>
</dbReference>
<dbReference type="InterPro" id="IPR011053">
    <property type="entry name" value="Single_hybrid_motif"/>
</dbReference>
<sequence>MEKEGNKMIGSVLSPMPGIITEIFVQVGDKVNTEDELMILEAMKMENPIVAPVPGTVLEIKVAVQEHVQSDQVLVVIK</sequence>
<protein>
    <submittedName>
        <fullName evidence="3">Acetyl/propionyl-CoA carboxylase, alpha subunit</fullName>
    </submittedName>
</protein>
<dbReference type="FunFam" id="2.40.50.100:FF:000003">
    <property type="entry name" value="Acetyl-CoA carboxylase biotin carboxyl carrier protein"/>
    <property type="match status" value="1"/>
</dbReference>
<evidence type="ECO:0000313" key="4">
    <source>
        <dbReference type="Proteomes" id="UP000013520"/>
    </source>
</evidence>
<dbReference type="CDD" id="cd06850">
    <property type="entry name" value="biotinyl_domain"/>
    <property type="match status" value="1"/>
</dbReference>
<dbReference type="Pfam" id="PF00364">
    <property type="entry name" value="Biotin_lipoyl"/>
    <property type="match status" value="1"/>
</dbReference>